<feature type="signal peptide" evidence="2">
    <location>
        <begin position="1"/>
        <end position="23"/>
    </location>
</feature>
<dbReference type="PANTHER" id="PTHR30290">
    <property type="entry name" value="PERIPLASMIC BINDING COMPONENT OF ABC TRANSPORTER"/>
    <property type="match status" value="1"/>
</dbReference>
<feature type="chain" id="PRO_5039426045" evidence="2">
    <location>
        <begin position="24"/>
        <end position="595"/>
    </location>
</feature>
<dbReference type="KEGG" id="cwo:Cwoe_5889"/>
<dbReference type="EMBL" id="CP001854">
    <property type="protein sequence ID" value="ADB54289.1"/>
    <property type="molecule type" value="Genomic_DNA"/>
</dbReference>
<feature type="region of interest" description="Disordered" evidence="1">
    <location>
        <begin position="27"/>
        <end position="52"/>
    </location>
</feature>
<dbReference type="AlphaFoldDB" id="D3F308"/>
<dbReference type="PROSITE" id="PS51257">
    <property type="entry name" value="PROKAR_LIPOPROTEIN"/>
    <property type="match status" value="1"/>
</dbReference>
<dbReference type="InterPro" id="IPR030678">
    <property type="entry name" value="Peptide/Ni-bd"/>
</dbReference>
<keyword evidence="2" id="KW-0732">Signal</keyword>
<proteinExistence type="predicted"/>
<sequence length="595" mass="63898" precursor="true">MPRLVVRTLIASLLCMTLASTIAACGSGDDDGGGGNARTTARADSGAGGRRGGTLRVLTEEDVSGLDPGVTYSSAAFNLLSGTVRPLYRYAPENPTDIEPDLAASQPQISADGRTVTVRIRRGVRFGPPVNREVTSRDVKYAIERGFNPSVGNPYAPTYYGDLVGVDRADGGPIAGIETPDEQTIVFRLTRPTGGVLAQATTLPLSAPVPQEYASRFDDKPEGELTDYGNWQISSGPYMFAADANGRALGNGIVPGRRLELVRNPNWDAATDGRPAYLDGIDWSVGNEPNVAGRQVLDGSGLTLGDTPTAETVKRAVQRYPEQIFFSPGAGNRYAALNTAIPPFDDPDLRKAVAAQLDREQMRLVRGGASIGDIATHLLYPGVAGFEEAGGMRGPELDFLANPAGDPAIARKYMAAAGYPDGRYTGRETVEVVGVSGDPADKDSQLVDEALRQLGFRTKLRLVDSDTMYGRFCASPKARAEVCPILGWIRDFADPQTVLDAAFNGTTISQEDGTNSNWPQLNDPRINAAMARAELVVDKQERAEAWANIDRMITETGAAIPWLWDKQPVISSKDVRCANQLWNQGHCDFAYSSLR</sequence>
<reference evidence="5" key="2">
    <citation type="submission" date="2010-01" db="EMBL/GenBank/DDBJ databases">
        <title>The complete genome of Conexibacter woesei DSM 14684.</title>
        <authorList>
            <consortium name="US DOE Joint Genome Institute (JGI-PGF)"/>
            <person name="Lucas S."/>
            <person name="Copeland A."/>
            <person name="Lapidus A."/>
            <person name="Glavina del Rio T."/>
            <person name="Dalin E."/>
            <person name="Tice H."/>
            <person name="Bruce D."/>
            <person name="Goodwin L."/>
            <person name="Pitluck S."/>
            <person name="Kyrpides N."/>
            <person name="Mavromatis K."/>
            <person name="Ivanova N."/>
            <person name="Mikhailova N."/>
            <person name="Chertkov O."/>
            <person name="Brettin T."/>
            <person name="Detter J.C."/>
            <person name="Han C."/>
            <person name="Larimer F."/>
            <person name="Land M."/>
            <person name="Hauser L."/>
            <person name="Markowitz V."/>
            <person name="Cheng J.-F."/>
            <person name="Hugenholtz P."/>
            <person name="Woyke T."/>
            <person name="Wu D."/>
            <person name="Pukall R."/>
            <person name="Steenblock K."/>
            <person name="Schneider S."/>
            <person name="Klenk H.-P."/>
            <person name="Eisen J.A."/>
        </authorList>
    </citation>
    <scope>NUCLEOTIDE SEQUENCE [LARGE SCALE GENOMIC DNA]</scope>
    <source>
        <strain evidence="5">DSM 14684 / CIP 108061 / JCM 11494 / NBRC 100937 / ID131577</strain>
    </source>
</reference>
<accession>D3F308</accession>
<dbReference type="HOGENOM" id="CLU_017028_9_0_11"/>
<evidence type="ECO:0000313" key="4">
    <source>
        <dbReference type="EMBL" id="ADB54289.1"/>
    </source>
</evidence>
<dbReference type="GO" id="GO:0042597">
    <property type="term" value="C:periplasmic space"/>
    <property type="evidence" value="ECO:0007669"/>
    <property type="project" value="UniProtKB-ARBA"/>
</dbReference>
<evidence type="ECO:0000313" key="5">
    <source>
        <dbReference type="Proteomes" id="UP000008229"/>
    </source>
</evidence>
<dbReference type="Proteomes" id="UP000008229">
    <property type="component" value="Chromosome"/>
</dbReference>
<dbReference type="GO" id="GO:0043190">
    <property type="term" value="C:ATP-binding cassette (ABC) transporter complex"/>
    <property type="evidence" value="ECO:0007669"/>
    <property type="project" value="InterPro"/>
</dbReference>
<feature type="domain" description="Solute-binding protein family 5" evidence="3">
    <location>
        <begin position="98"/>
        <end position="508"/>
    </location>
</feature>
<evidence type="ECO:0000259" key="3">
    <source>
        <dbReference type="Pfam" id="PF00496"/>
    </source>
</evidence>
<dbReference type="GO" id="GO:1904680">
    <property type="term" value="F:peptide transmembrane transporter activity"/>
    <property type="evidence" value="ECO:0007669"/>
    <property type="project" value="TreeGrafter"/>
</dbReference>
<protein>
    <submittedName>
        <fullName evidence="4">Extracellular solute-binding protein family 5</fullName>
    </submittedName>
</protein>
<evidence type="ECO:0000256" key="2">
    <source>
        <dbReference type="SAM" id="SignalP"/>
    </source>
</evidence>
<dbReference type="Pfam" id="PF00496">
    <property type="entry name" value="SBP_bac_5"/>
    <property type="match status" value="1"/>
</dbReference>
<organism evidence="4 5">
    <name type="scientific">Conexibacter woesei (strain DSM 14684 / CCUG 47730 / CIP 108061 / JCM 11494 / NBRC 100937 / ID131577)</name>
    <dbReference type="NCBI Taxonomy" id="469383"/>
    <lineage>
        <taxon>Bacteria</taxon>
        <taxon>Bacillati</taxon>
        <taxon>Actinomycetota</taxon>
        <taxon>Thermoleophilia</taxon>
        <taxon>Solirubrobacterales</taxon>
        <taxon>Conexibacteraceae</taxon>
        <taxon>Conexibacter</taxon>
    </lineage>
</organism>
<dbReference type="GO" id="GO:0015833">
    <property type="term" value="P:peptide transport"/>
    <property type="evidence" value="ECO:0007669"/>
    <property type="project" value="TreeGrafter"/>
</dbReference>
<dbReference type="PANTHER" id="PTHR30290:SF83">
    <property type="entry name" value="ABC TRANSPORTER SUBSTRATE-BINDING PROTEIN"/>
    <property type="match status" value="1"/>
</dbReference>
<dbReference type="InterPro" id="IPR039424">
    <property type="entry name" value="SBP_5"/>
</dbReference>
<dbReference type="InterPro" id="IPR000914">
    <property type="entry name" value="SBP_5_dom"/>
</dbReference>
<dbReference type="eggNOG" id="COG0747">
    <property type="taxonomic scope" value="Bacteria"/>
</dbReference>
<evidence type="ECO:0000256" key="1">
    <source>
        <dbReference type="SAM" id="MobiDB-lite"/>
    </source>
</evidence>
<dbReference type="SUPFAM" id="SSF53850">
    <property type="entry name" value="Periplasmic binding protein-like II"/>
    <property type="match status" value="1"/>
</dbReference>
<name>D3F308_CONWI</name>
<dbReference type="OrthoDB" id="5240629at2"/>
<dbReference type="Gene3D" id="3.40.190.10">
    <property type="entry name" value="Periplasmic binding protein-like II"/>
    <property type="match status" value="1"/>
</dbReference>
<reference evidence="4 5" key="1">
    <citation type="journal article" date="2010" name="Stand. Genomic Sci.">
        <title>Complete genome sequence of Conexibacter woesei type strain (ID131577).</title>
        <authorList>
            <person name="Pukall R."/>
            <person name="Lapidus A."/>
            <person name="Glavina Del Rio T."/>
            <person name="Copeland A."/>
            <person name="Tice H."/>
            <person name="Cheng J.-F."/>
            <person name="Lucas S."/>
            <person name="Chen F."/>
            <person name="Nolan M."/>
            <person name="Bruce D."/>
            <person name="Goodwin L."/>
            <person name="Pitluck S."/>
            <person name="Mavromatis K."/>
            <person name="Ivanova N."/>
            <person name="Ovchinnikova G."/>
            <person name="Pati A."/>
            <person name="Chen A."/>
            <person name="Palaniappan K."/>
            <person name="Land M."/>
            <person name="Hauser L."/>
            <person name="Chang Y.-J."/>
            <person name="Jeffries C.D."/>
            <person name="Chain P."/>
            <person name="Meincke L."/>
            <person name="Sims D."/>
            <person name="Brettin T."/>
            <person name="Detter J.C."/>
            <person name="Rohde M."/>
            <person name="Goeker M."/>
            <person name="Bristow J."/>
            <person name="Eisen J.A."/>
            <person name="Markowitz V."/>
            <person name="Kyrpides N.C."/>
            <person name="Klenk H.-P."/>
            <person name="Hugenholtz P."/>
        </authorList>
    </citation>
    <scope>NUCLEOTIDE SEQUENCE [LARGE SCALE GENOMIC DNA]</scope>
    <source>
        <strain evidence="5">DSM 14684 / CIP 108061 / JCM 11494 / NBRC 100937 / ID131577</strain>
    </source>
</reference>
<gene>
    <name evidence="4" type="ordered locus">Cwoe_5889</name>
</gene>
<dbReference type="RefSeq" id="WP_012937340.1">
    <property type="nucleotide sequence ID" value="NC_013739.1"/>
</dbReference>
<dbReference type="PIRSF" id="PIRSF002741">
    <property type="entry name" value="MppA"/>
    <property type="match status" value="1"/>
</dbReference>
<keyword evidence="5" id="KW-1185">Reference proteome</keyword>
<dbReference type="STRING" id="469383.Cwoe_5889"/>
<dbReference type="Gene3D" id="3.10.105.10">
    <property type="entry name" value="Dipeptide-binding Protein, Domain 3"/>
    <property type="match status" value="1"/>
</dbReference>